<feature type="domain" description="ABC transporter" evidence="9">
    <location>
        <begin position="256"/>
        <end position="499"/>
    </location>
</feature>
<evidence type="ECO:0000256" key="7">
    <source>
        <dbReference type="ARBA" id="ARBA00022967"/>
    </source>
</evidence>
<reference evidence="10" key="1">
    <citation type="submission" date="2020-02" db="EMBL/GenBank/DDBJ databases">
        <authorList>
            <person name="Meier V. D."/>
        </authorList>
    </citation>
    <scope>NUCLEOTIDE SEQUENCE</scope>
    <source>
        <strain evidence="10">AVDCRST_MAG15</strain>
    </source>
</reference>
<dbReference type="InterPro" id="IPR003593">
    <property type="entry name" value="AAA+_ATPase"/>
</dbReference>
<dbReference type="CDD" id="cd03215">
    <property type="entry name" value="ABC_Carb_Monos_II"/>
    <property type="match status" value="1"/>
</dbReference>
<dbReference type="InterPro" id="IPR017871">
    <property type="entry name" value="ABC_transporter-like_CS"/>
</dbReference>
<dbReference type="GO" id="GO:0016887">
    <property type="term" value="F:ATP hydrolysis activity"/>
    <property type="evidence" value="ECO:0007669"/>
    <property type="project" value="InterPro"/>
</dbReference>
<dbReference type="AlphaFoldDB" id="A0A6J4Q4M4"/>
<dbReference type="EMBL" id="CADCUU010000441">
    <property type="protein sequence ID" value="CAA9431830.1"/>
    <property type="molecule type" value="Genomic_DNA"/>
</dbReference>
<accession>A0A6J4Q4M4</accession>
<dbReference type="CDD" id="cd03216">
    <property type="entry name" value="ABC_Carb_Monos_I"/>
    <property type="match status" value="1"/>
</dbReference>
<keyword evidence="5" id="KW-0547">Nucleotide-binding</keyword>
<dbReference type="Pfam" id="PF00005">
    <property type="entry name" value="ABC_tran"/>
    <property type="match status" value="2"/>
</dbReference>
<evidence type="ECO:0000256" key="1">
    <source>
        <dbReference type="ARBA" id="ARBA00022448"/>
    </source>
</evidence>
<dbReference type="InterPro" id="IPR003439">
    <property type="entry name" value="ABC_transporter-like_ATP-bd"/>
</dbReference>
<evidence type="ECO:0000256" key="4">
    <source>
        <dbReference type="ARBA" id="ARBA00022737"/>
    </source>
</evidence>
<evidence type="ECO:0000313" key="10">
    <source>
        <dbReference type="EMBL" id="CAA9431830.1"/>
    </source>
</evidence>
<dbReference type="PROSITE" id="PS00211">
    <property type="entry name" value="ABC_TRANSPORTER_1"/>
    <property type="match status" value="2"/>
</dbReference>
<evidence type="ECO:0000256" key="3">
    <source>
        <dbReference type="ARBA" id="ARBA00022597"/>
    </source>
</evidence>
<dbReference type="PROSITE" id="PS50893">
    <property type="entry name" value="ABC_TRANSPORTER_2"/>
    <property type="match status" value="2"/>
</dbReference>
<evidence type="ECO:0000256" key="6">
    <source>
        <dbReference type="ARBA" id="ARBA00022840"/>
    </source>
</evidence>
<keyword evidence="8" id="KW-0472">Membrane</keyword>
<dbReference type="PANTHER" id="PTHR43790:SF3">
    <property type="entry name" value="D-ALLOSE IMPORT ATP-BINDING PROTEIN ALSA-RELATED"/>
    <property type="match status" value="1"/>
</dbReference>
<keyword evidence="2" id="KW-1003">Cell membrane</keyword>
<evidence type="ECO:0000256" key="2">
    <source>
        <dbReference type="ARBA" id="ARBA00022475"/>
    </source>
</evidence>
<dbReference type="InterPro" id="IPR050107">
    <property type="entry name" value="ABC_carbohydrate_import_ATPase"/>
</dbReference>
<keyword evidence="3" id="KW-0762">Sugar transport</keyword>
<keyword evidence="4" id="KW-0677">Repeat</keyword>
<keyword evidence="1" id="KW-0813">Transport</keyword>
<organism evidence="10">
    <name type="scientific">uncultured Rubellimicrobium sp</name>
    <dbReference type="NCBI Taxonomy" id="543078"/>
    <lineage>
        <taxon>Bacteria</taxon>
        <taxon>Pseudomonadati</taxon>
        <taxon>Pseudomonadota</taxon>
        <taxon>Alphaproteobacteria</taxon>
        <taxon>Rhodobacterales</taxon>
        <taxon>Roseobacteraceae</taxon>
        <taxon>Rubellimicrobium</taxon>
        <taxon>environmental samples</taxon>
    </lineage>
</organism>
<dbReference type="Gene3D" id="3.40.50.300">
    <property type="entry name" value="P-loop containing nucleotide triphosphate hydrolases"/>
    <property type="match status" value="2"/>
</dbReference>
<evidence type="ECO:0000259" key="9">
    <source>
        <dbReference type="PROSITE" id="PS50893"/>
    </source>
</evidence>
<dbReference type="SUPFAM" id="SSF52540">
    <property type="entry name" value="P-loop containing nucleoside triphosphate hydrolases"/>
    <property type="match status" value="2"/>
</dbReference>
<gene>
    <name evidence="10" type="ORF">AVDCRST_MAG15-3122</name>
</gene>
<proteinExistence type="predicted"/>
<dbReference type="PANTHER" id="PTHR43790">
    <property type="entry name" value="CARBOHYDRATE TRANSPORT ATP-BINDING PROTEIN MG119-RELATED"/>
    <property type="match status" value="1"/>
</dbReference>
<keyword evidence="7" id="KW-1278">Translocase</keyword>
<sequence>MTAILRFEGLGKDWFGVPAVRDLTLDVREGQVLGVIGENGAGKSTLMNMIGGITAPSHGRMLWRGRAYAPASAADAKAAGIAFIHQELNLFTNLSVAENLFIDGMPRRRGLLRGLIDRRAMRDRTRALLARLELDIPPERTIDSLSPGERQLVEIARALDRDASLIIFDEPTTSLTHRETERLFSVIDGLRREGRTVIYISHILADVRRLSDHVAVLRDGRLVGEGAIAEFDIPRMIRTMIGRDLAAVYPARTAPPREAVVLDVQGLSAPGIIENVSLTVHVGEIVGLFGLMGSGRSEFARILMGLDPSTRGEARLLGKPLVGSPRERIRRGLAFVTENRREEGLMMDASIRDNLTLPAIESLRGPLGLDRERIADVAQELRETVRLKSQDLARQPVRALSGGNQQKVVIGKWLPTGPKLFILDEPTRGVDVGARSEIYAIADRLAAEGAGLLVISSELDELIGLCDRIAVMSRGEIVATFDRAAFEEQRIIAAAFRESISGEAA</sequence>
<name>A0A6J4Q4M4_9RHOB</name>
<dbReference type="InterPro" id="IPR027417">
    <property type="entry name" value="P-loop_NTPase"/>
</dbReference>
<feature type="domain" description="ABC transporter" evidence="9">
    <location>
        <begin position="5"/>
        <end position="244"/>
    </location>
</feature>
<dbReference type="SMART" id="SM00382">
    <property type="entry name" value="AAA"/>
    <property type="match status" value="2"/>
</dbReference>
<dbReference type="GO" id="GO:0005524">
    <property type="term" value="F:ATP binding"/>
    <property type="evidence" value="ECO:0007669"/>
    <property type="project" value="UniProtKB-KW"/>
</dbReference>
<evidence type="ECO:0000256" key="5">
    <source>
        <dbReference type="ARBA" id="ARBA00022741"/>
    </source>
</evidence>
<protein>
    <submittedName>
        <fullName evidence="10">Ribose ABC transport system, ATP-binding protein RbsA</fullName>
    </submittedName>
</protein>
<evidence type="ECO:0000256" key="8">
    <source>
        <dbReference type="ARBA" id="ARBA00023136"/>
    </source>
</evidence>
<keyword evidence="6 10" id="KW-0067">ATP-binding</keyword>